<dbReference type="GO" id="GO:0005524">
    <property type="term" value="F:ATP binding"/>
    <property type="evidence" value="ECO:0007669"/>
    <property type="project" value="UniProtKB-KW"/>
</dbReference>
<dbReference type="PRINTS" id="PR00344">
    <property type="entry name" value="BCTRLSENSOR"/>
</dbReference>
<dbReference type="InterPro" id="IPR003594">
    <property type="entry name" value="HATPase_dom"/>
</dbReference>
<dbReference type="Proteomes" id="UP001595973">
    <property type="component" value="Unassembled WGS sequence"/>
</dbReference>
<dbReference type="SMART" id="SM00387">
    <property type="entry name" value="HATPase_c"/>
    <property type="match status" value="1"/>
</dbReference>
<dbReference type="EC" id="2.7.13.3" evidence="2"/>
<dbReference type="SUPFAM" id="SSF47384">
    <property type="entry name" value="Homodimeric domain of signal transducing histidine kinase"/>
    <property type="match status" value="1"/>
</dbReference>
<dbReference type="Gene3D" id="3.30.565.10">
    <property type="entry name" value="Histidine kinase-like ATPase, C-terminal domain"/>
    <property type="match status" value="1"/>
</dbReference>
<sequence length="395" mass="42874">MGDTARSQGDCRCRRPAALTVCALGDSAPMAGDGDLALFAHMFEICPVPLLLAAGDGRILMTNAELDRLFCYPPGGLPGLGVDILVPAHLRQVHYGMRETFLSAPLKRPMGGGLDLSGVTRSGALRRLELGLAPVSVDGQTCVLVTVVDVSVRQAVEAELERRSVELEALNTDLKQIARSASHDLKTPLTSICGLLSLAIDEIDDGNLDEIRSILRETLAIGRRGTRLIETVLDLTRAPPVAAEHFSLRDVIDDQRAKLTAELSRPPDFVVELRDGDMVETDRRTLEMMLGQLLSNACRFGDPGKTVQQVRLTSQRQEDRLQISVADNGIGVDESCQHRVFRAFDRLHANSGNGIGLTLVRRAAERLGGAVSFWSRPGEGSVFTLSIPLQARVWT</sequence>
<evidence type="ECO:0000313" key="8">
    <source>
        <dbReference type="EMBL" id="MFC4667907.1"/>
    </source>
</evidence>
<dbReference type="InterPro" id="IPR036097">
    <property type="entry name" value="HisK_dim/P_sf"/>
</dbReference>
<keyword evidence="3" id="KW-0597">Phosphoprotein</keyword>
<dbReference type="CDD" id="cd00082">
    <property type="entry name" value="HisKA"/>
    <property type="match status" value="1"/>
</dbReference>
<dbReference type="InterPro" id="IPR003661">
    <property type="entry name" value="HisK_dim/P_dom"/>
</dbReference>
<dbReference type="InterPro" id="IPR050736">
    <property type="entry name" value="Sensor_HK_Regulatory"/>
</dbReference>
<keyword evidence="8" id="KW-0067">ATP-binding</keyword>
<evidence type="ECO:0000256" key="1">
    <source>
        <dbReference type="ARBA" id="ARBA00000085"/>
    </source>
</evidence>
<dbReference type="RefSeq" id="WP_380716141.1">
    <property type="nucleotide sequence ID" value="NZ_JBHSGI010000002.1"/>
</dbReference>
<dbReference type="InterPro" id="IPR036890">
    <property type="entry name" value="HATPase_C_sf"/>
</dbReference>
<dbReference type="Pfam" id="PF02518">
    <property type="entry name" value="HATPase_c"/>
    <property type="match status" value="1"/>
</dbReference>
<evidence type="ECO:0000256" key="4">
    <source>
        <dbReference type="ARBA" id="ARBA00022679"/>
    </source>
</evidence>
<evidence type="ECO:0000259" key="7">
    <source>
        <dbReference type="PROSITE" id="PS50109"/>
    </source>
</evidence>
<evidence type="ECO:0000256" key="3">
    <source>
        <dbReference type="ARBA" id="ARBA00022553"/>
    </source>
</evidence>
<name>A0ABV9KCU1_9RHOB</name>
<dbReference type="NCBIfam" id="TIGR00229">
    <property type="entry name" value="sensory_box"/>
    <property type="match status" value="1"/>
</dbReference>
<organism evidence="8 9">
    <name type="scientific">Seohaeicola nanhaiensis</name>
    <dbReference type="NCBI Taxonomy" id="1387282"/>
    <lineage>
        <taxon>Bacteria</taxon>
        <taxon>Pseudomonadati</taxon>
        <taxon>Pseudomonadota</taxon>
        <taxon>Alphaproteobacteria</taxon>
        <taxon>Rhodobacterales</taxon>
        <taxon>Roseobacteraceae</taxon>
        <taxon>Seohaeicola</taxon>
    </lineage>
</organism>
<keyword evidence="4" id="KW-0808">Transferase</keyword>
<dbReference type="InterPro" id="IPR004358">
    <property type="entry name" value="Sig_transdc_His_kin-like_C"/>
</dbReference>
<dbReference type="PANTHER" id="PTHR43711">
    <property type="entry name" value="TWO-COMPONENT HISTIDINE KINASE"/>
    <property type="match status" value="1"/>
</dbReference>
<dbReference type="PROSITE" id="PS50109">
    <property type="entry name" value="HIS_KIN"/>
    <property type="match status" value="1"/>
</dbReference>
<gene>
    <name evidence="8" type="ORF">ACFO5X_05020</name>
</gene>
<dbReference type="Gene3D" id="1.10.287.130">
    <property type="match status" value="1"/>
</dbReference>
<dbReference type="Pfam" id="PF00512">
    <property type="entry name" value="HisKA"/>
    <property type="match status" value="1"/>
</dbReference>
<keyword evidence="6" id="KW-0902">Two-component regulatory system</keyword>
<dbReference type="Gene3D" id="3.30.450.20">
    <property type="entry name" value="PAS domain"/>
    <property type="match status" value="1"/>
</dbReference>
<accession>A0ABV9KCU1</accession>
<proteinExistence type="predicted"/>
<dbReference type="InterPro" id="IPR000014">
    <property type="entry name" value="PAS"/>
</dbReference>
<protein>
    <recommendedName>
        <fullName evidence="2">histidine kinase</fullName>
        <ecNumber evidence="2">2.7.13.3</ecNumber>
    </recommendedName>
</protein>
<dbReference type="PANTHER" id="PTHR43711:SF31">
    <property type="entry name" value="HISTIDINE KINASE"/>
    <property type="match status" value="1"/>
</dbReference>
<evidence type="ECO:0000256" key="6">
    <source>
        <dbReference type="ARBA" id="ARBA00023012"/>
    </source>
</evidence>
<keyword evidence="9" id="KW-1185">Reference proteome</keyword>
<reference evidence="9" key="1">
    <citation type="journal article" date="2019" name="Int. J. Syst. Evol. Microbiol.">
        <title>The Global Catalogue of Microorganisms (GCM) 10K type strain sequencing project: providing services to taxonomists for standard genome sequencing and annotation.</title>
        <authorList>
            <consortium name="The Broad Institute Genomics Platform"/>
            <consortium name="The Broad Institute Genome Sequencing Center for Infectious Disease"/>
            <person name="Wu L."/>
            <person name="Ma J."/>
        </authorList>
    </citation>
    <scope>NUCLEOTIDE SEQUENCE [LARGE SCALE GENOMIC DNA]</scope>
    <source>
        <strain evidence="9">CGMCC 4.7283</strain>
    </source>
</reference>
<dbReference type="SUPFAM" id="SSF55874">
    <property type="entry name" value="ATPase domain of HSP90 chaperone/DNA topoisomerase II/histidine kinase"/>
    <property type="match status" value="1"/>
</dbReference>
<dbReference type="EMBL" id="JBHSGI010000002">
    <property type="protein sequence ID" value="MFC4667907.1"/>
    <property type="molecule type" value="Genomic_DNA"/>
</dbReference>
<dbReference type="InterPro" id="IPR035965">
    <property type="entry name" value="PAS-like_dom_sf"/>
</dbReference>
<dbReference type="InterPro" id="IPR005467">
    <property type="entry name" value="His_kinase_dom"/>
</dbReference>
<keyword evidence="5" id="KW-0418">Kinase</keyword>
<keyword evidence="8" id="KW-0547">Nucleotide-binding</keyword>
<dbReference type="SMART" id="SM00388">
    <property type="entry name" value="HisKA"/>
    <property type="match status" value="1"/>
</dbReference>
<evidence type="ECO:0000256" key="5">
    <source>
        <dbReference type="ARBA" id="ARBA00022777"/>
    </source>
</evidence>
<evidence type="ECO:0000313" key="9">
    <source>
        <dbReference type="Proteomes" id="UP001595973"/>
    </source>
</evidence>
<comment type="catalytic activity">
    <reaction evidence="1">
        <text>ATP + protein L-histidine = ADP + protein N-phospho-L-histidine.</text>
        <dbReference type="EC" id="2.7.13.3"/>
    </reaction>
</comment>
<dbReference type="SUPFAM" id="SSF55785">
    <property type="entry name" value="PYP-like sensor domain (PAS domain)"/>
    <property type="match status" value="1"/>
</dbReference>
<comment type="caution">
    <text evidence="8">The sequence shown here is derived from an EMBL/GenBank/DDBJ whole genome shotgun (WGS) entry which is preliminary data.</text>
</comment>
<evidence type="ECO:0000256" key="2">
    <source>
        <dbReference type="ARBA" id="ARBA00012438"/>
    </source>
</evidence>
<feature type="domain" description="Histidine kinase" evidence="7">
    <location>
        <begin position="180"/>
        <end position="391"/>
    </location>
</feature>